<dbReference type="EC" id="2.4.2.1" evidence="5"/>
<dbReference type="InterPro" id="IPR000845">
    <property type="entry name" value="Nucleoside_phosphorylase_d"/>
</dbReference>
<dbReference type="UniPathway" id="UPA00606"/>
<dbReference type="SUPFAM" id="SSF53167">
    <property type="entry name" value="Purine and uridine phosphorylases"/>
    <property type="match status" value="1"/>
</dbReference>
<keyword evidence="3 5" id="KW-0328">Glycosyltransferase</keyword>
<organism evidence="8 9">
    <name type="scientific">Legionella worsleiensis</name>
    <dbReference type="NCBI Taxonomy" id="45076"/>
    <lineage>
        <taxon>Bacteria</taxon>
        <taxon>Pseudomonadati</taxon>
        <taxon>Pseudomonadota</taxon>
        <taxon>Gammaproteobacteria</taxon>
        <taxon>Legionellales</taxon>
        <taxon>Legionellaceae</taxon>
        <taxon>Legionella</taxon>
    </lineage>
</organism>
<feature type="binding site" evidence="6">
    <location>
        <position position="35"/>
    </location>
    <ligand>
        <name>phosphate</name>
        <dbReference type="ChEBI" id="CHEBI:43474"/>
    </ligand>
</feature>
<feature type="domain" description="Nucleoside phosphorylase" evidence="7">
    <location>
        <begin position="28"/>
        <end position="275"/>
    </location>
</feature>
<evidence type="ECO:0000256" key="6">
    <source>
        <dbReference type="PIRSR" id="PIRSR000477-2"/>
    </source>
</evidence>
<dbReference type="InterPro" id="IPR011270">
    <property type="entry name" value="Pur_Nuc_Pase_Ino/Guo-sp"/>
</dbReference>
<name>A0A0W1A6B9_9GAMM</name>
<proteinExistence type="inferred from homology"/>
<evidence type="ECO:0000256" key="2">
    <source>
        <dbReference type="ARBA" id="ARBA00006751"/>
    </source>
</evidence>
<dbReference type="AlphaFoldDB" id="A0A0W1A6B9"/>
<accession>A0A0W1A6B9</accession>
<evidence type="ECO:0000313" key="8">
    <source>
        <dbReference type="EMBL" id="KTD76924.1"/>
    </source>
</evidence>
<dbReference type="GO" id="GO:0004731">
    <property type="term" value="F:purine-nucleoside phosphorylase activity"/>
    <property type="evidence" value="ECO:0007669"/>
    <property type="project" value="UniProtKB-EC"/>
</dbReference>
<evidence type="ECO:0000256" key="4">
    <source>
        <dbReference type="ARBA" id="ARBA00022679"/>
    </source>
</evidence>
<dbReference type="OrthoDB" id="1523230at2"/>
<feature type="binding site" evidence="6">
    <location>
        <position position="119"/>
    </location>
    <ligand>
        <name>phosphate</name>
        <dbReference type="ChEBI" id="CHEBI:43474"/>
    </ligand>
</feature>
<keyword evidence="4 5" id="KW-0808">Transferase</keyword>
<dbReference type="Pfam" id="PF01048">
    <property type="entry name" value="PNP_UDP_1"/>
    <property type="match status" value="1"/>
</dbReference>
<feature type="binding site" evidence="6">
    <location>
        <position position="66"/>
    </location>
    <ligand>
        <name>phosphate</name>
        <dbReference type="ChEBI" id="CHEBI:43474"/>
    </ligand>
</feature>
<keyword evidence="9" id="KW-1185">Reference proteome</keyword>
<comment type="function">
    <text evidence="5">The purine nucleoside phosphorylases catalyze the phosphorolytic breakdown of the N-glycosidic bond in the beta-(deoxy)ribonucleoside molecules, with the formation of the corresponding free purine bases and pentose-1-phosphate.</text>
</comment>
<dbReference type="NCBIfam" id="TIGR01700">
    <property type="entry name" value="PNPH"/>
    <property type="match status" value="1"/>
</dbReference>
<reference evidence="8 9" key="1">
    <citation type="submission" date="2015-11" db="EMBL/GenBank/DDBJ databases">
        <title>Genomic analysis of 38 Legionella species identifies large and diverse effector repertoires.</title>
        <authorList>
            <person name="Burstein D."/>
            <person name="Amaro F."/>
            <person name="Zusman T."/>
            <person name="Lifshitz Z."/>
            <person name="Cohen O."/>
            <person name="Gilbert J.A."/>
            <person name="Pupko T."/>
            <person name="Shuman H.A."/>
            <person name="Segal G."/>
        </authorList>
    </citation>
    <scope>NUCLEOTIDE SEQUENCE [LARGE SCALE GENOMIC DNA]</scope>
    <source>
        <strain evidence="8 9">ATCC 49508</strain>
    </source>
</reference>
<evidence type="ECO:0000259" key="7">
    <source>
        <dbReference type="Pfam" id="PF01048"/>
    </source>
</evidence>
<dbReference type="EMBL" id="LNZC01000027">
    <property type="protein sequence ID" value="KTD76924.1"/>
    <property type="molecule type" value="Genomic_DNA"/>
</dbReference>
<dbReference type="Proteomes" id="UP000054662">
    <property type="component" value="Unassembled WGS sequence"/>
</dbReference>
<dbReference type="NCBIfam" id="NF006054">
    <property type="entry name" value="PRK08202.1"/>
    <property type="match status" value="1"/>
</dbReference>
<dbReference type="RefSeq" id="WP_058493910.1">
    <property type="nucleotide sequence ID" value="NZ_CBCRUR010000008.1"/>
</dbReference>
<dbReference type="GO" id="GO:0005737">
    <property type="term" value="C:cytoplasm"/>
    <property type="evidence" value="ECO:0007669"/>
    <property type="project" value="TreeGrafter"/>
</dbReference>
<dbReference type="PATRIC" id="fig|45076.6.peg.2353"/>
<evidence type="ECO:0000256" key="5">
    <source>
        <dbReference type="PIRNR" id="PIRNR000477"/>
    </source>
</evidence>
<dbReference type="NCBIfam" id="TIGR01697">
    <property type="entry name" value="PNPH-PUNA-XAPA"/>
    <property type="match status" value="1"/>
</dbReference>
<dbReference type="PANTHER" id="PTHR11904">
    <property type="entry name" value="METHYLTHIOADENOSINE/PURINE NUCLEOSIDE PHOSPHORYLASE"/>
    <property type="match status" value="1"/>
</dbReference>
<dbReference type="STRING" id="45076.Lwor_2149"/>
<sequence length="278" mass="29964">MTQSVMNKKLPYLASDCIQRLAPEFKPTIGIILGSGLGQFAEELDDAIVIDYQDIPGFPNTTVQGHGGKLILGYCGGVPVACLQGRAHTYEGIEHYETVKTYVRTLKLLGCSHFIATNASGSLREEVGPGELMLITDHINLQPSNPLIGPNDEEFGPRFYPLDNAYDIDMQKGLLKTAQDHAIALNQGVYISVLGPHYETAAEIRAFKILGADAVGMSTVPEVLVANHCGMKVAVIAMITNYATGLATTSHNHQAVVEMASNAAVKLNTLLKHYIMGL</sequence>
<comment type="caution">
    <text evidence="8">The sequence shown here is derived from an EMBL/GenBank/DDBJ whole genome shotgun (WGS) entry which is preliminary data.</text>
</comment>
<dbReference type="GO" id="GO:0009116">
    <property type="term" value="P:nucleoside metabolic process"/>
    <property type="evidence" value="ECO:0007669"/>
    <property type="project" value="InterPro"/>
</dbReference>
<dbReference type="PANTHER" id="PTHR11904:SF9">
    <property type="entry name" value="PURINE NUCLEOSIDE PHOSPHORYLASE-RELATED"/>
    <property type="match status" value="1"/>
</dbReference>
<dbReference type="CDD" id="cd09009">
    <property type="entry name" value="PNP-EcPNPII_like"/>
    <property type="match status" value="1"/>
</dbReference>
<dbReference type="Gene3D" id="3.40.50.1580">
    <property type="entry name" value="Nucleoside phosphorylase domain"/>
    <property type="match status" value="1"/>
</dbReference>
<feature type="binding site" evidence="6">
    <location>
        <begin position="86"/>
        <end position="88"/>
    </location>
    <ligand>
        <name>phosphate</name>
        <dbReference type="ChEBI" id="CHEBI:43474"/>
    </ligand>
</feature>
<feature type="binding site" evidence="6">
    <location>
        <position position="199"/>
    </location>
    <ligand>
        <name>a purine D-ribonucleoside</name>
        <dbReference type="ChEBI" id="CHEBI:142355"/>
    </ligand>
</feature>
<dbReference type="InterPro" id="IPR035994">
    <property type="entry name" value="Nucleoside_phosphorylase_sf"/>
</dbReference>
<evidence type="ECO:0000256" key="1">
    <source>
        <dbReference type="ARBA" id="ARBA00005058"/>
    </source>
</evidence>
<evidence type="ECO:0000313" key="9">
    <source>
        <dbReference type="Proteomes" id="UP000054662"/>
    </source>
</evidence>
<dbReference type="PIRSF" id="PIRSF000477">
    <property type="entry name" value="PurNPase"/>
    <property type="match status" value="1"/>
</dbReference>
<comment type="similarity">
    <text evidence="2 5">Belongs to the PNP/MTAP phosphorylase family.</text>
</comment>
<dbReference type="InterPro" id="IPR011268">
    <property type="entry name" value="Purine_phosphorylase"/>
</dbReference>
<feature type="binding site" evidence="6">
    <location>
        <position position="241"/>
    </location>
    <ligand>
        <name>a purine D-ribonucleoside</name>
        <dbReference type="ChEBI" id="CHEBI:142355"/>
    </ligand>
</feature>
<gene>
    <name evidence="8" type="primary">xapA</name>
    <name evidence="8" type="ORF">Lwor_2149</name>
</gene>
<protein>
    <recommendedName>
        <fullName evidence="5">Purine nucleoside phosphorylase</fullName>
        <ecNumber evidence="5">2.4.2.1</ecNumber>
    </recommendedName>
    <alternativeName>
        <fullName evidence="5">Inosine-guanosine phosphorylase</fullName>
    </alternativeName>
</protein>
<evidence type="ECO:0000256" key="3">
    <source>
        <dbReference type="ARBA" id="ARBA00022676"/>
    </source>
</evidence>
<comment type="pathway">
    <text evidence="1 5">Purine metabolism; purine nucleoside salvage.</text>
</comment>
<feature type="binding site" evidence="6">
    <location>
        <position position="218"/>
    </location>
    <ligand>
        <name>phosphate</name>
        <dbReference type="ChEBI" id="CHEBI:43474"/>
    </ligand>
</feature>